<dbReference type="Pfam" id="PF07963">
    <property type="entry name" value="N_methyl"/>
    <property type="match status" value="1"/>
</dbReference>
<dbReference type="Gene3D" id="3.30.700.10">
    <property type="entry name" value="Glycoprotein, Type 4 Pilin"/>
    <property type="match status" value="1"/>
</dbReference>
<name>A0A1J5ST32_9ZZZZ</name>
<accession>A0A1J5ST32</accession>
<proteinExistence type="predicted"/>
<dbReference type="InterPro" id="IPR012902">
    <property type="entry name" value="N_methyl_site"/>
</dbReference>
<keyword evidence="1" id="KW-1133">Transmembrane helix</keyword>
<sequence>MCPCFEGDEAGVLGAERSTGIRAEIRKSGVLVKIHRGFTLVELVAVIAILGVIAMVAAPRFFDINTYDNRGFRDQVISTLRHAQKAAIAQRRFVCVVIAGNALTLTYDAIPPGPSHTTASCPGNPLTNPSNGSTPYVVSASAGMIVTAATFNFDALGRPNAPQSITVSGNAPIKVEAETGYVH</sequence>
<comment type="caution">
    <text evidence="2">The sequence shown here is derived from an EMBL/GenBank/DDBJ whole genome shotgun (WGS) entry which is preliminary data.</text>
</comment>
<evidence type="ECO:0000313" key="2">
    <source>
        <dbReference type="EMBL" id="OIR11674.1"/>
    </source>
</evidence>
<dbReference type="PROSITE" id="PS00409">
    <property type="entry name" value="PROKAR_NTER_METHYL"/>
    <property type="match status" value="1"/>
</dbReference>
<gene>
    <name evidence="2" type="ORF">GALL_65300</name>
</gene>
<keyword evidence="1" id="KW-0812">Transmembrane</keyword>
<organism evidence="2">
    <name type="scientific">mine drainage metagenome</name>
    <dbReference type="NCBI Taxonomy" id="410659"/>
    <lineage>
        <taxon>unclassified sequences</taxon>
        <taxon>metagenomes</taxon>
        <taxon>ecological metagenomes</taxon>
    </lineage>
</organism>
<dbReference type="EMBL" id="MLJW01000019">
    <property type="protein sequence ID" value="OIR11674.1"/>
    <property type="molecule type" value="Genomic_DNA"/>
</dbReference>
<evidence type="ECO:0000256" key="1">
    <source>
        <dbReference type="SAM" id="Phobius"/>
    </source>
</evidence>
<feature type="transmembrane region" description="Helical" evidence="1">
    <location>
        <begin position="37"/>
        <end position="58"/>
    </location>
</feature>
<protein>
    <recommendedName>
        <fullName evidence="3">Prepilin-type N-terminal cleavage/methylation domain-containing protein</fullName>
    </recommendedName>
</protein>
<dbReference type="AlphaFoldDB" id="A0A1J5ST32"/>
<dbReference type="InterPro" id="IPR045584">
    <property type="entry name" value="Pilin-like"/>
</dbReference>
<evidence type="ECO:0008006" key="3">
    <source>
        <dbReference type="Google" id="ProtNLM"/>
    </source>
</evidence>
<keyword evidence="1" id="KW-0472">Membrane</keyword>
<reference evidence="2" key="1">
    <citation type="submission" date="2016-10" db="EMBL/GenBank/DDBJ databases">
        <title>Sequence of Gallionella enrichment culture.</title>
        <authorList>
            <person name="Poehlein A."/>
            <person name="Muehling M."/>
            <person name="Daniel R."/>
        </authorList>
    </citation>
    <scope>NUCLEOTIDE SEQUENCE</scope>
</reference>
<dbReference type="SUPFAM" id="SSF54523">
    <property type="entry name" value="Pili subunits"/>
    <property type="match status" value="1"/>
</dbReference>
<dbReference type="NCBIfam" id="TIGR02532">
    <property type="entry name" value="IV_pilin_GFxxxE"/>
    <property type="match status" value="1"/>
</dbReference>